<name>A0A494YZ73_9BACI</name>
<keyword evidence="1" id="KW-0812">Transmembrane</keyword>
<feature type="domain" description="DUF1468" evidence="2">
    <location>
        <begin position="15"/>
        <end position="142"/>
    </location>
</feature>
<protein>
    <submittedName>
        <fullName evidence="3">Tripartite tricarboxylate transporter TctB family protein</fullName>
    </submittedName>
</protein>
<feature type="transmembrane region" description="Helical" evidence="1">
    <location>
        <begin position="79"/>
        <end position="103"/>
    </location>
</feature>
<dbReference type="Pfam" id="PF07331">
    <property type="entry name" value="TctB"/>
    <property type="match status" value="1"/>
</dbReference>
<dbReference type="AlphaFoldDB" id="A0A494YZ73"/>
<keyword evidence="1" id="KW-1133">Transmembrane helix</keyword>
<evidence type="ECO:0000313" key="4">
    <source>
        <dbReference type="Proteomes" id="UP000281813"/>
    </source>
</evidence>
<proteinExistence type="predicted"/>
<dbReference type="InterPro" id="IPR009936">
    <property type="entry name" value="DUF1468"/>
</dbReference>
<dbReference type="Proteomes" id="UP000281813">
    <property type="component" value="Unassembled WGS sequence"/>
</dbReference>
<reference evidence="3 4" key="1">
    <citation type="journal article" date="2015" name="Antonie Van Leeuwenhoek">
        <title>Oceanobacillus bengalensis sp. nov., a bacterium isolated from seawater of the Bay of Bengal.</title>
        <authorList>
            <person name="Yongchang O."/>
            <person name="Xiang W."/>
            <person name="Wang G."/>
        </authorList>
    </citation>
    <scope>NUCLEOTIDE SEQUENCE [LARGE SCALE GENOMIC DNA]</scope>
    <source>
        <strain evidence="3 4">MCCC 1K00260</strain>
    </source>
</reference>
<comment type="caution">
    <text evidence="3">The sequence shown here is derived from an EMBL/GenBank/DDBJ whole genome shotgun (WGS) entry which is preliminary data.</text>
</comment>
<dbReference type="EMBL" id="RBZO01000013">
    <property type="protein sequence ID" value="RKQ15536.1"/>
    <property type="molecule type" value="Genomic_DNA"/>
</dbReference>
<evidence type="ECO:0000256" key="1">
    <source>
        <dbReference type="SAM" id="Phobius"/>
    </source>
</evidence>
<evidence type="ECO:0000313" key="3">
    <source>
        <dbReference type="EMBL" id="RKQ15536.1"/>
    </source>
</evidence>
<feature type="transmembrane region" description="Helical" evidence="1">
    <location>
        <begin position="39"/>
        <end position="58"/>
    </location>
</feature>
<feature type="transmembrane region" description="Helical" evidence="1">
    <location>
        <begin position="9"/>
        <end position="27"/>
    </location>
</feature>
<keyword evidence="1" id="KW-0472">Membrane</keyword>
<keyword evidence="4" id="KW-1185">Reference proteome</keyword>
<accession>A0A494YZ73</accession>
<organism evidence="3 4">
    <name type="scientific">Oceanobacillus bengalensis</name>
    <dbReference type="NCBI Taxonomy" id="1435466"/>
    <lineage>
        <taxon>Bacteria</taxon>
        <taxon>Bacillati</taxon>
        <taxon>Bacillota</taxon>
        <taxon>Bacilli</taxon>
        <taxon>Bacillales</taxon>
        <taxon>Bacillaceae</taxon>
        <taxon>Oceanobacillus</taxon>
    </lineage>
</organism>
<dbReference type="OrthoDB" id="2426743at2"/>
<evidence type="ECO:0000259" key="2">
    <source>
        <dbReference type="Pfam" id="PF07331"/>
    </source>
</evidence>
<feature type="transmembrane region" description="Helical" evidence="1">
    <location>
        <begin position="115"/>
        <end position="133"/>
    </location>
</feature>
<sequence length="148" mass="16893">MKFTLNKKLSTALSVISIAYLIMAYQLPEYTLVPVDSDVIPKILGYILLFLSIILFFLKDEEKKEASLPRKEIGMLLGTAVLILFYIFLLEIVGFIIMTTLFIFVSSRFYGYKKYITNGIVSIGFSVAMYLLFNELLLVRLPSGWLPL</sequence>
<gene>
    <name evidence="3" type="ORF">D8M05_09710</name>
</gene>
<dbReference type="RefSeq" id="WP_121131257.1">
    <property type="nucleotide sequence ID" value="NZ_JBHUFK010000043.1"/>
</dbReference>